<dbReference type="OrthoDB" id="8563563at2"/>
<name>A0A557QXC5_9RHOO</name>
<keyword evidence="2" id="KW-1185">Reference proteome</keyword>
<gene>
    <name evidence="1" type="ORF">FHP91_07780</name>
</gene>
<organism evidence="1 2">
    <name type="scientific">Denitromonas halophila</name>
    <dbReference type="NCBI Taxonomy" id="1629404"/>
    <lineage>
        <taxon>Bacteria</taxon>
        <taxon>Pseudomonadati</taxon>
        <taxon>Pseudomonadota</taxon>
        <taxon>Betaproteobacteria</taxon>
        <taxon>Rhodocyclales</taxon>
        <taxon>Zoogloeaceae</taxon>
        <taxon>Denitromonas</taxon>
    </lineage>
</organism>
<dbReference type="AlphaFoldDB" id="A0A557QXC5"/>
<evidence type="ECO:0000313" key="2">
    <source>
        <dbReference type="Proteomes" id="UP000319502"/>
    </source>
</evidence>
<protein>
    <submittedName>
        <fullName evidence="1">Helix-turn-helix domain-containing protein</fullName>
    </submittedName>
</protein>
<reference evidence="1 2" key="1">
    <citation type="submission" date="2019-07" db="EMBL/GenBank/DDBJ databases">
        <title>The pathways for chlorine oxyanion respiration interact through the shared metabolite chlorate.</title>
        <authorList>
            <person name="Barnum T.P."/>
            <person name="Cheng Y."/>
            <person name="Hill K.A."/>
            <person name="Lucas L.N."/>
            <person name="Carlson H.K."/>
            <person name="Coates J.D."/>
        </authorList>
    </citation>
    <scope>NUCLEOTIDE SEQUENCE [LARGE SCALE GENOMIC DNA]</scope>
    <source>
        <strain evidence="1 2">SFB-3</strain>
    </source>
</reference>
<evidence type="ECO:0000313" key="1">
    <source>
        <dbReference type="EMBL" id="TVO57568.1"/>
    </source>
</evidence>
<comment type="caution">
    <text evidence="1">The sequence shown here is derived from an EMBL/GenBank/DDBJ whole genome shotgun (WGS) entry which is preliminary data.</text>
</comment>
<dbReference type="RefSeq" id="WP_144309041.1">
    <property type="nucleotide sequence ID" value="NZ_VMNK01000006.1"/>
</dbReference>
<dbReference type="EMBL" id="VMNK01000006">
    <property type="protein sequence ID" value="TVO57568.1"/>
    <property type="molecule type" value="Genomic_DNA"/>
</dbReference>
<accession>A0A557QXC5</accession>
<sequence length="162" mass="17901">MTRRNWKRIRARSLIHAMELCLEHARAKHNLSIDRVCDLMGEHSTSTVYKWLATGRLPAVRIRPFEHACGATYVSEYLAASAHLLAIRMPTGRPADETDVMELQAGFSDALALLIHFYKGEADAASTLAALDTTLAAVAWHRANVERTGAPELSLFEGGDDE</sequence>
<dbReference type="Proteomes" id="UP000319502">
    <property type="component" value="Unassembled WGS sequence"/>
</dbReference>
<proteinExistence type="predicted"/>